<dbReference type="Gene3D" id="3.40.1190.20">
    <property type="match status" value="1"/>
</dbReference>
<sequence length="357" mass="37155">MPATVDSAVDGQPLDLFAAGIVYLDIIFTGLPALPAPGTEVWTLGMGSSPGGIANLAVAASRLGVRTGLSSPISSDAYGDFCWQILCGEENVDLTASRRFDDWHSPVTVSLAYERDRSMITHGHPAPATVEGLVGDLPAARTAYVSLGLEPMPWVRRAHAAGTLVFADAGWDATGTWSAEALSVLDHCHAFVPNAVEAMRYTHTDTPEAALRALAERVPVAVVTCGPAGALALDAGTGEQASVPGIPVEALDPTGAGDVFGAGFIAGTLAGWPLADRLAFANLVAALSVQHFGGSLSAPGWGDIGDWWRATKDRTRAGTPDAEMARRYAFLDDAIPTGEIRTVRRATATIAKLSDAQ</sequence>
<evidence type="ECO:0000259" key="3">
    <source>
        <dbReference type="Pfam" id="PF00294"/>
    </source>
</evidence>
<organism evidence="4 5">
    <name type="scientific">Phytohabitans houttuyneae</name>
    <dbReference type="NCBI Taxonomy" id="1076126"/>
    <lineage>
        <taxon>Bacteria</taxon>
        <taxon>Bacillati</taxon>
        <taxon>Actinomycetota</taxon>
        <taxon>Actinomycetes</taxon>
        <taxon>Micromonosporales</taxon>
        <taxon>Micromonosporaceae</taxon>
    </lineage>
</organism>
<dbReference type="InterPro" id="IPR052562">
    <property type="entry name" value="Ketohexokinase-related"/>
</dbReference>
<dbReference type="PANTHER" id="PTHR42774:SF3">
    <property type="entry name" value="KETOHEXOKINASE"/>
    <property type="match status" value="1"/>
</dbReference>
<dbReference type="PROSITE" id="PS00584">
    <property type="entry name" value="PFKB_KINASES_2"/>
    <property type="match status" value="1"/>
</dbReference>
<keyword evidence="2 4" id="KW-0418">Kinase</keyword>
<dbReference type="InterPro" id="IPR029056">
    <property type="entry name" value="Ribokinase-like"/>
</dbReference>
<feature type="domain" description="Carbohydrate kinase PfkB" evidence="3">
    <location>
        <begin position="48"/>
        <end position="299"/>
    </location>
</feature>
<accession>A0A6V8KV24</accession>
<evidence type="ECO:0000313" key="4">
    <source>
        <dbReference type="EMBL" id="GFJ84425.1"/>
    </source>
</evidence>
<dbReference type="Proteomes" id="UP000482800">
    <property type="component" value="Unassembled WGS sequence"/>
</dbReference>
<dbReference type="RefSeq" id="WP_173068190.1">
    <property type="nucleotide sequence ID" value="NZ_BAABGO010000040.1"/>
</dbReference>
<evidence type="ECO:0000256" key="1">
    <source>
        <dbReference type="ARBA" id="ARBA00022679"/>
    </source>
</evidence>
<evidence type="ECO:0000256" key="2">
    <source>
        <dbReference type="ARBA" id="ARBA00022777"/>
    </source>
</evidence>
<reference evidence="4 5" key="1">
    <citation type="submission" date="2020-03" db="EMBL/GenBank/DDBJ databases">
        <title>Whole genome shotgun sequence of Phytohabitans houttuyneae NBRC 108639.</title>
        <authorList>
            <person name="Komaki H."/>
            <person name="Tamura T."/>
        </authorList>
    </citation>
    <scope>NUCLEOTIDE SEQUENCE [LARGE SCALE GENOMIC DNA]</scope>
    <source>
        <strain evidence="4 5">NBRC 108639</strain>
    </source>
</reference>
<keyword evidence="1" id="KW-0808">Transferase</keyword>
<reference evidence="4 5" key="2">
    <citation type="submission" date="2020-03" db="EMBL/GenBank/DDBJ databases">
        <authorList>
            <person name="Ichikawa N."/>
            <person name="Kimura A."/>
            <person name="Kitahashi Y."/>
            <person name="Uohara A."/>
        </authorList>
    </citation>
    <scope>NUCLEOTIDE SEQUENCE [LARGE SCALE GENOMIC DNA]</scope>
    <source>
        <strain evidence="4 5">NBRC 108639</strain>
    </source>
</reference>
<dbReference type="Pfam" id="PF00294">
    <property type="entry name" value="PfkB"/>
    <property type="match status" value="1"/>
</dbReference>
<comment type="caution">
    <text evidence="4">The sequence shown here is derived from an EMBL/GenBank/DDBJ whole genome shotgun (WGS) entry which is preliminary data.</text>
</comment>
<gene>
    <name evidence="4" type="ORF">Phou_086050</name>
</gene>
<evidence type="ECO:0000313" key="5">
    <source>
        <dbReference type="Proteomes" id="UP000482800"/>
    </source>
</evidence>
<dbReference type="PANTHER" id="PTHR42774">
    <property type="entry name" value="PHOSPHOTRANSFERASE SYSTEM TRANSPORT PROTEIN"/>
    <property type="match status" value="1"/>
</dbReference>
<dbReference type="EMBL" id="BLPF01000003">
    <property type="protein sequence ID" value="GFJ84425.1"/>
    <property type="molecule type" value="Genomic_DNA"/>
</dbReference>
<dbReference type="GO" id="GO:0016301">
    <property type="term" value="F:kinase activity"/>
    <property type="evidence" value="ECO:0007669"/>
    <property type="project" value="UniProtKB-KW"/>
</dbReference>
<name>A0A6V8KV24_9ACTN</name>
<proteinExistence type="predicted"/>
<dbReference type="AlphaFoldDB" id="A0A6V8KV24"/>
<dbReference type="SUPFAM" id="SSF53613">
    <property type="entry name" value="Ribokinase-like"/>
    <property type="match status" value="1"/>
</dbReference>
<protein>
    <submittedName>
        <fullName evidence="4">Carbohydrate kinase</fullName>
    </submittedName>
</protein>
<dbReference type="InterPro" id="IPR011611">
    <property type="entry name" value="PfkB_dom"/>
</dbReference>
<dbReference type="InterPro" id="IPR002173">
    <property type="entry name" value="Carboh/pur_kinase_PfkB_CS"/>
</dbReference>
<keyword evidence="5" id="KW-1185">Reference proteome</keyword>